<organism evidence="2 3">
    <name type="scientific">Caerostris extrusa</name>
    <name type="common">Bark spider</name>
    <name type="synonym">Caerostris bankana</name>
    <dbReference type="NCBI Taxonomy" id="172846"/>
    <lineage>
        <taxon>Eukaryota</taxon>
        <taxon>Metazoa</taxon>
        <taxon>Ecdysozoa</taxon>
        <taxon>Arthropoda</taxon>
        <taxon>Chelicerata</taxon>
        <taxon>Arachnida</taxon>
        <taxon>Araneae</taxon>
        <taxon>Araneomorphae</taxon>
        <taxon>Entelegynae</taxon>
        <taxon>Araneoidea</taxon>
        <taxon>Araneidae</taxon>
        <taxon>Caerostris</taxon>
    </lineage>
</organism>
<gene>
    <name evidence="2" type="primary">Pde6_2</name>
    <name evidence="2" type="ORF">CEXT_544641</name>
</gene>
<dbReference type="InterPro" id="IPR036971">
    <property type="entry name" value="PDEase_catalytic_dom_sf"/>
</dbReference>
<protein>
    <submittedName>
        <fullName evidence="2">Phosphodiesterase</fullName>
    </submittedName>
</protein>
<dbReference type="SUPFAM" id="SSF109604">
    <property type="entry name" value="HD-domain/PDEase-like"/>
    <property type="match status" value="1"/>
</dbReference>
<evidence type="ECO:0000313" key="2">
    <source>
        <dbReference type="EMBL" id="GIX90344.1"/>
    </source>
</evidence>
<evidence type="ECO:0000313" key="3">
    <source>
        <dbReference type="Proteomes" id="UP001054945"/>
    </source>
</evidence>
<evidence type="ECO:0000259" key="1">
    <source>
        <dbReference type="PROSITE" id="PS51845"/>
    </source>
</evidence>
<comment type="caution">
    <text evidence="2">The sequence shown here is derived from an EMBL/GenBank/DDBJ whole genome shotgun (WGS) entry which is preliminary data.</text>
</comment>
<dbReference type="EMBL" id="BPLR01021494">
    <property type="protein sequence ID" value="GIX90344.1"/>
    <property type="molecule type" value="Genomic_DNA"/>
</dbReference>
<keyword evidence="3" id="KW-1185">Reference proteome</keyword>
<dbReference type="GO" id="GO:0004114">
    <property type="term" value="F:3',5'-cyclic-nucleotide phosphodiesterase activity"/>
    <property type="evidence" value="ECO:0007669"/>
    <property type="project" value="InterPro"/>
</dbReference>
<dbReference type="InterPro" id="IPR002073">
    <property type="entry name" value="PDEase_catalytic_dom"/>
</dbReference>
<dbReference type="Gene3D" id="1.10.1300.10">
    <property type="entry name" value="3'5'-cyclic nucleotide phosphodiesterase, catalytic domain"/>
    <property type="match status" value="1"/>
</dbReference>
<proteinExistence type="predicted"/>
<dbReference type="AlphaFoldDB" id="A0AAV4P361"/>
<dbReference type="PROSITE" id="PS51845">
    <property type="entry name" value="PDEASE_I_2"/>
    <property type="match status" value="1"/>
</dbReference>
<name>A0AAV4P361_CAEEX</name>
<reference evidence="2 3" key="1">
    <citation type="submission" date="2021-06" db="EMBL/GenBank/DDBJ databases">
        <title>Caerostris extrusa draft genome.</title>
        <authorList>
            <person name="Kono N."/>
            <person name="Arakawa K."/>
        </authorList>
    </citation>
    <scope>NUCLEOTIDE SEQUENCE [LARGE SCALE GENOMIC DNA]</scope>
</reference>
<feature type="domain" description="PDEase" evidence="1">
    <location>
        <begin position="1"/>
        <end position="45"/>
    </location>
</feature>
<accession>A0AAV4P361</accession>
<sequence>MQVDFIDCICLPVYEALTEVQPELNPLLQGCLENRKNWLALSNDKHKNETELFTFRNGTNKKTENNRQINGMVHLPQTTQGEKGEEKLHGEVKRKKYFSNHARFKRTNKEHHSGNLCTVL</sequence>
<dbReference type="GO" id="GO:0007165">
    <property type="term" value="P:signal transduction"/>
    <property type="evidence" value="ECO:0007669"/>
    <property type="project" value="InterPro"/>
</dbReference>
<dbReference type="Proteomes" id="UP001054945">
    <property type="component" value="Unassembled WGS sequence"/>
</dbReference>